<comment type="caution">
    <text evidence="2">The sequence shown here is derived from an EMBL/GenBank/DDBJ whole genome shotgun (WGS) entry which is preliminary data.</text>
</comment>
<proteinExistence type="predicted"/>
<evidence type="ECO:0000313" key="3">
    <source>
        <dbReference type="Proteomes" id="UP001459277"/>
    </source>
</evidence>
<organism evidence="2 3">
    <name type="scientific">Lithocarpus litseifolius</name>
    <dbReference type="NCBI Taxonomy" id="425828"/>
    <lineage>
        <taxon>Eukaryota</taxon>
        <taxon>Viridiplantae</taxon>
        <taxon>Streptophyta</taxon>
        <taxon>Embryophyta</taxon>
        <taxon>Tracheophyta</taxon>
        <taxon>Spermatophyta</taxon>
        <taxon>Magnoliopsida</taxon>
        <taxon>eudicotyledons</taxon>
        <taxon>Gunneridae</taxon>
        <taxon>Pentapetalae</taxon>
        <taxon>rosids</taxon>
        <taxon>fabids</taxon>
        <taxon>Fagales</taxon>
        <taxon>Fagaceae</taxon>
        <taxon>Lithocarpus</taxon>
    </lineage>
</organism>
<dbReference type="AlphaFoldDB" id="A0AAW2E1A2"/>
<sequence length="115" mass="11759">MDFVYQGKNPPTKLVAMPSASNAALGLLTQSTPISTPQSHPSPDLPLPNSSTLAIPIAISSVAPQATAVQSSTLVISSESNKANSTITSAQSRKASSAPEPDYTTTKPPSNKVVA</sequence>
<feature type="region of interest" description="Disordered" evidence="1">
    <location>
        <begin position="78"/>
        <end position="115"/>
    </location>
</feature>
<name>A0AAW2E1A2_9ROSI</name>
<gene>
    <name evidence="2" type="ORF">SO802_002424</name>
</gene>
<feature type="compositionally biased region" description="Polar residues" evidence="1">
    <location>
        <begin position="78"/>
        <end position="95"/>
    </location>
</feature>
<keyword evidence="3" id="KW-1185">Reference proteome</keyword>
<feature type="compositionally biased region" description="Polar residues" evidence="1">
    <location>
        <begin position="28"/>
        <end position="41"/>
    </location>
</feature>
<accession>A0AAW2E1A2</accession>
<protein>
    <submittedName>
        <fullName evidence="2">Uncharacterized protein</fullName>
    </submittedName>
</protein>
<evidence type="ECO:0000256" key="1">
    <source>
        <dbReference type="SAM" id="MobiDB-lite"/>
    </source>
</evidence>
<dbReference type="Proteomes" id="UP001459277">
    <property type="component" value="Unassembled WGS sequence"/>
</dbReference>
<evidence type="ECO:0000313" key="2">
    <source>
        <dbReference type="EMBL" id="KAL0015355.1"/>
    </source>
</evidence>
<feature type="region of interest" description="Disordered" evidence="1">
    <location>
        <begin position="28"/>
        <end position="48"/>
    </location>
</feature>
<reference evidence="2 3" key="1">
    <citation type="submission" date="2024-01" db="EMBL/GenBank/DDBJ databases">
        <title>A telomere-to-telomere, gap-free genome of sweet tea (Lithocarpus litseifolius).</title>
        <authorList>
            <person name="Zhou J."/>
        </authorList>
    </citation>
    <scope>NUCLEOTIDE SEQUENCE [LARGE SCALE GENOMIC DNA]</scope>
    <source>
        <strain evidence="2">Zhou-2022a</strain>
        <tissue evidence="2">Leaf</tissue>
    </source>
</reference>
<dbReference type="EMBL" id="JAZDWU010000001">
    <property type="protein sequence ID" value="KAL0015355.1"/>
    <property type="molecule type" value="Genomic_DNA"/>
</dbReference>